<evidence type="ECO:0000256" key="1">
    <source>
        <dbReference type="SAM" id="MobiDB-lite"/>
    </source>
</evidence>
<organism evidence="2">
    <name type="scientific">Culex pipiens</name>
    <name type="common">House mosquito</name>
    <dbReference type="NCBI Taxonomy" id="7175"/>
    <lineage>
        <taxon>Eukaryota</taxon>
        <taxon>Metazoa</taxon>
        <taxon>Ecdysozoa</taxon>
        <taxon>Arthropoda</taxon>
        <taxon>Hexapoda</taxon>
        <taxon>Insecta</taxon>
        <taxon>Pterygota</taxon>
        <taxon>Neoptera</taxon>
        <taxon>Endopterygota</taxon>
        <taxon>Diptera</taxon>
        <taxon>Nematocera</taxon>
        <taxon>Culicoidea</taxon>
        <taxon>Culicidae</taxon>
        <taxon>Culicinae</taxon>
        <taxon>Culicini</taxon>
        <taxon>Culex</taxon>
        <taxon>Culex</taxon>
    </lineage>
</organism>
<accession>A0A8D8B5A3</accession>
<evidence type="ECO:0000313" key="2">
    <source>
        <dbReference type="EMBL" id="CAG6467884.1"/>
    </source>
</evidence>
<feature type="region of interest" description="Disordered" evidence="1">
    <location>
        <begin position="24"/>
        <end position="115"/>
    </location>
</feature>
<reference evidence="2" key="1">
    <citation type="submission" date="2021-05" db="EMBL/GenBank/DDBJ databases">
        <authorList>
            <person name="Alioto T."/>
            <person name="Alioto T."/>
            <person name="Gomez Garrido J."/>
        </authorList>
    </citation>
    <scope>NUCLEOTIDE SEQUENCE</scope>
</reference>
<dbReference type="AlphaFoldDB" id="A0A8D8B5A3"/>
<name>A0A8D8B5A3_CULPI</name>
<dbReference type="EMBL" id="HBUE01059289">
    <property type="protein sequence ID" value="CAG6467884.1"/>
    <property type="molecule type" value="Transcribed_RNA"/>
</dbReference>
<feature type="compositionally biased region" description="Basic and acidic residues" evidence="1">
    <location>
        <begin position="89"/>
        <end position="99"/>
    </location>
</feature>
<proteinExistence type="predicted"/>
<feature type="compositionally biased region" description="Low complexity" evidence="1">
    <location>
        <begin position="29"/>
        <end position="43"/>
    </location>
</feature>
<protein>
    <submittedName>
        <fullName evidence="2">(northern house mosquito) hypothetical protein</fullName>
    </submittedName>
</protein>
<sequence>MAATNRRRLPLPVSLRDAPPAVLRGIVRPGPGTAAAAGHHPGPQLGGHERARHAPAGPTQAGDLARGHPQAGGIDHTGLWSLEGPAGDSVRERGGHRSGTDAGVLRSGLHRTTAL</sequence>